<feature type="signal peptide" evidence="1">
    <location>
        <begin position="1"/>
        <end position="24"/>
    </location>
</feature>
<sequence>MSDMTKRIPLLLTAAVALAAPALAAQPHAKLTMAQARAIELKQAPGKIQDAEYEKEGGGWRYSFDIRQGKRIHEIGVDANTGRVVENKYEGLNDKD</sequence>
<proteinExistence type="predicted"/>
<evidence type="ECO:0000313" key="4">
    <source>
        <dbReference type="Proteomes" id="UP000318413"/>
    </source>
</evidence>
<organism evidence="3 4">
    <name type="scientific">Sphingomonas oligophenolica</name>
    <dbReference type="NCBI Taxonomy" id="301154"/>
    <lineage>
        <taxon>Bacteria</taxon>
        <taxon>Pseudomonadati</taxon>
        <taxon>Pseudomonadota</taxon>
        <taxon>Alphaproteobacteria</taxon>
        <taxon>Sphingomonadales</taxon>
        <taxon>Sphingomonadaceae</taxon>
        <taxon>Sphingomonas</taxon>
    </lineage>
</organism>
<keyword evidence="4" id="KW-1185">Reference proteome</keyword>
<dbReference type="OrthoDB" id="5297827at2"/>
<dbReference type="EMBL" id="RCZK01000002">
    <property type="protein sequence ID" value="TPG14316.1"/>
    <property type="molecule type" value="Genomic_DNA"/>
</dbReference>
<evidence type="ECO:0000256" key="1">
    <source>
        <dbReference type="SAM" id="SignalP"/>
    </source>
</evidence>
<keyword evidence="1" id="KW-0732">Signal</keyword>
<dbReference type="InterPro" id="IPR025711">
    <property type="entry name" value="PepSY"/>
</dbReference>
<accession>A0A502CR89</accession>
<protein>
    <submittedName>
        <fullName evidence="3">Peptidase M4</fullName>
    </submittedName>
</protein>
<feature type="domain" description="PepSY" evidence="2">
    <location>
        <begin position="30"/>
        <end position="86"/>
    </location>
</feature>
<evidence type="ECO:0000313" key="3">
    <source>
        <dbReference type="EMBL" id="TPG14316.1"/>
    </source>
</evidence>
<evidence type="ECO:0000259" key="2">
    <source>
        <dbReference type="Pfam" id="PF03413"/>
    </source>
</evidence>
<gene>
    <name evidence="3" type="ORF">EAH84_03095</name>
</gene>
<comment type="caution">
    <text evidence="3">The sequence shown here is derived from an EMBL/GenBank/DDBJ whole genome shotgun (WGS) entry which is preliminary data.</text>
</comment>
<dbReference type="AlphaFoldDB" id="A0A502CR89"/>
<name>A0A502CR89_9SPHN</name>
<feature type="chain" id="PRO_5021267662" evidence="1">
    <location>
        <begin position="25"/>
        <end position="96"/>
    </location>
</feature>
<dbReference type="Gene3D" id="3.10.450.40">
    <property type="match status" value="1"/>
</dbReference>
<dbReference type="Proteomes" id="UP000318413">
    <property type="component" value="Unassembled WGS sequence"/>
</dbReference>
<dbReference type="Pfam" id="PF03413">
    <property type="entry name" value="PepSY"/>
    <property type="match status" value="1"/>
</dbReference>
<reference evidence="3 4" key="1">
    <citation type="journal article" date="2019" name="Environ. Microbiol.">
        <title>Species interactions and distinct microbial communities in high Arctic permafrost affected cryosols are associated with the CH4 and CO2 gas fluxes.</title>
        <authorList>
            <person name="Altshuler I."/>
            <person name="Hamel J."/>
            <person name="Turney S."/>
            <person name="Magnuson E."/>
            <person name="Levesque R."/>
            <person name="Greer C."/>
            <person name="Whyte L.G."/>
        </authorList>
    </citation>
    <scope>NUCLEOTIDE SEQUENCE [LARGE SCALE GENOMIC DNA]</scope>
    <source>
        <strain evidence="3 4">S5.1</strain>
    </source>
</reference>